<sequence>MPYVQRNAQGRIVAISTLETPLAAEWLAEQTPELAAFMHEIAPKNPAGEQTAAQALTESDLALIRVVEDLIDLLIDQNMLRFTDLPVAVQEKLMQRRSLRQGMTSLKLMGEENDVI</sequence>
<evidence type="ECO:0000313" key="2">
    <source>
        <dbReference type="Proteomes" id="UP000243416"/>
    </source>
</evidence>
<organism evidence="1 2">
    <name type="scientific">Sterolibacterium denitrificans</name>
    <dbReference type="NCBI Taxonomy" id="157592"/>
    <lineage>
        <taxon>Bacteria</taxon>
        <taxon>Pseudomonadati</taxon>
        <taxon>Pseudomonadota</taxon>
        <taxon>Betaproteobacteria</taxon>
        <taxon>Nitrosomonadales</taxon>
        <taxon>Sterolibacteriaceae</taxon>
        <taxon>Sterolibacterium</taxon>
    </lineage>
</organism>
<dbReference type="EMBL" id="LFZK01000001">
    <property type="protein sequence ID" value="KYC29024.1"/>
    <property type="molecule type" value="Genomic_DNA"/>
</dbReference>
<comment type="caution">
    <text evidence="1">The sequence shown here is derived from an EMBL/GenBank/DDBJ whole genome shotgun (WGS) entry which is preliminary data.</text>
</comment>
<keyword evidence="2" id="KW-1185">Reference proteome</keyword>
<accession>A0A656Z7K5</accession>
<dbReference type="RefSeq" id="WP_067169080.1">
    <property type="nucleotide sequence ID" value="NZ_LFZK01000001.1"/>
</dbReference>
<dbReference type="OrthoDB" id="8527830at2"/>
<name>A0A656Z7K5_9PROT</name>
<reference evidence="1 2" key="1">
    <citation type="journal article" date="2016" name="ISME J.">
        <title>Integrated multi-omics analyses reveal the biochemical mechanisms and phylogenetic relevance of anaerobic androgen biodegradation in the environment.</title>
        <authorList>
            <person name="Yang F.C."/>
            <person name="Chen Y.L."/>
            <person name="Tang S.L."/>
            <person name="Yu C.P."/>
            <person name="Wang P.H."/>
            <person name="Ismail W."/>
            <person name="Wang C.H."/>
            <person name="Ding J.Y."/>
            <person name="Yang C.Y."/>
            <person name="Yang C.Y."/>
            <person name="Chiang Y.R."/>
        </authorList>
    </citation>
    <scope>NUCLEOTIDE SEQUENCE [LARGE SCALE GENOMIC DNA]</scope>
    <source>
        <strain evidence="1 2">DSM 13999</strain>
    </source>
</reference>
<dbReference type="AlphaFoldDB" id="A0A656Z7K5"/>
<proteinExistence type="predicted"/>
<dbReference type="Proteomes" id="UP000243416">
    <property type="component" value="Unassembled WGS sequence"/>
</dbReference>
<protein>
    <submittedName>
        <fullName evidence="1">Uncharacterized protein</fullName>
    </submittedName>
</protein>
<evidence type="ECO:0000313" key="1">
    <source>
        <dbReference type="EMBL" id="KYC29024.1"/>
    </source>
</evidence>
<gene>
    <name evidence="1" type="ORF">ACY05_00020</name>
</gene>